<keyword evidence="3" id="KW-1185">Reference proteome</keyword>
<name>A0ABQ5EYK8_9ASTR</name>
<reference evidence="2" key="2">
    <citation type="submission" date="2022-01" db="EMBL/GenBank/DDBJ databases">
        <authorList>
            <person name="Yamashiro T."/>
            <person name="Shiraishi A."/>
            <person name="Satake H."/>
            <person name="Nakayama K."/>
        </authorList>
    </citation>
    <scope>NUCLEOTIDE SEQUENCE</scope>
</reference>
<protein>
    <submittedName>
        <fullName evidence="2">Uncharacterized protein</fullName>
    </submittedName>
</protein>
<evidence type="ECO:0000313" key="3">
    <source>
        <dbReference type="Proteomes" id="UP001151760"/>
    </source>
</evidence>
<feature type="region of interest" description="Disordered" evidence="1">
    <location>
        <begin position="71"/>
        <end position="97"/>
    </location>
</feature>
<gene>
    <name evidence="2" type="ORF">Tco_0990794</name>
</gene>
<feature type="compositionally biased region" description="Polar residues" evidence="1">
    <location>
        <begin position="80"/>
        <end position="94"/>
    </location>
</feature>
<evidence type="ECO:0000313" key="2">
    <source>
        <dbReference type="EMBL" id="GJT55740.1"/>
    </source>
</evidence>
<organism evidence="2 3">
    <name type="scientific">Tanacetum coccineum</name>
    <dbReference type="NCBI Taxonomy" id="301880"/>
    <lineage>
        <taxon>Eukaryota</taxon>
        <taxon>Viridiplantae</taxon>
        <taxon>Streptophyta</taxon>
        <taxon>Embryophyta</taxon>
        <taxon>Tracheophyta</taxon>
        <taxon>Spermatophyta</taxon>
        <taxon>Magnoliopsida</taxon>
        <taxon>eudicotyledons</taxon>
        <taxon>Gunneridae</taxon>
        <taxon>Pentapetalae</taxon>
        <taxon>asterids</taxon>
        <taxon>campanulids</taxon>
        <taxon>Asterales</taxon>
        <taxon>Asteraceae</taxon>
        <taxon>Asteroideae</taxon>
        <taxon>Anthemideae</taxon>
        <taxon>Anthemidinae</taxon>
        <taxon>Tanacetum</taxon>
    </lineage>
</organism>
<evidence type="ECO:0000256" key="1">
    <source>
        <dbReference type="SAM" id="MobiDB-lite"/>
    </source>
</evidence>
<dbReference type="EMBL" id="BQNB010016783">
    <property type="protein sequence ID" value="GJT55740.1"/>
    <property type="molecule type" value="Genomic_DNA"/>
</dbReference>
<proteinExistence type="predicted"/>
<sequence length="268" mass="30667">MSKPRFASQVDVNNNLSRPITQHYLPKRRESTFAKPDHMIASSLSRNSSKNMPRFSLNDMVHNYYLEEARKKTQERNKNSKSSVMHTVSPQNTTKGHRFSSNKISVVYEKTSPRSYLRWKPTGRIFKSVGLRWIPTGKTFDSCTGKVDGELTHGSNVDIPNIHVCKQTLNLSAELIMPRLIKVCEGWEQAHTTKSPMMEPCLDAWYFTKSQDQVKVHHPNVTEVLRNSENTIPSYGINLDNVHLSECGSEAAFYEFKSLALKHSEKPR</sequence>
<reference evidence="2" key="1">
    <citation type="journal article" date="2022" name="Int. J. Mol. Sci.">
        <title>Draft Genome of Tanacetum Coccineum: Genomic Comparison of Closely Related Tanacetum-Family Plants.</title>
        <authorList>
            <person name="Yamashiro T."/>
            <person name="Shiraishi A."/>
            <person name="Nakayama K."/>
            <person name="Satake H."/>
        </authorList>
    </citation>
    <scope>NUCLEOTIDE SEQUENCE</scope>
</reference>
<accession>A0ABQ5EYK8</accession>
<dbReference type="Proteomes" id="UP001151760">
    <property type="component" value="Unassembled WGS sequence"/>
</dbReference>
<comment type="caution">
    <text evidence="2">The sequence shown here is derived from an EMBL/GenBank/DDBJ whole genome shotgun (WGS) entry which is preliminary data.</text>
</comment>